<reference evidence="9 10" key="1">
    <citation type="submission" date="2020-07" db="EMBL/GenBank/DDBJ databases">
        <title>Sequencing the genomes of 1000 actinobacteria strains.</title>
        <authorList>
            <person name="Klenk H.-P."/>
        </authorList>
    </citation>
    <scope>NUCLEOTIDE SEQUENCE [LARGE SCALE GENOMIC DNA]</scope>
    <source>
        <strain evidence="9 10">DSM 26487</strain>
    </source>
</reference>
<dbReference type="InterPro" id="IPR013500">
    <property type="entry name" value="TopoI_cat_euk"/>
</dbReference>
<dbReference type="Pfam" id="PF21338">
    <property type="entry name" value="Top1B_N_bact"/>
    <property type="match status" value="1"/>
</dbReference>
<dbReference type="PRINTS" id="PR00416">
    <property type="entry name" value="EUTPISMRASEI"/>
</dbReference>
<dbReference type="SUPFAM" id="SSF56349">
    <property type="entry name" value="DNA breaking-rejoining enzymes"/>
    <property type="match status" value="1"/>
</dbReference>
<dbReference type="AlphaFoldDB" id="A0A7Z0ISY8"/>
<sequence>MTRVRALAIPPAWEDVWICPRENGHLQAVGTDAAGRRQYLYHPDWRTKRDQEKFDRVLELGAVLPRVRRRTERDLSTTGMSLDRASALALRLLDLGYFRIGSDAYADDNGGFGLTTLERRHVRRRGDSYAFDFTGKSGVHHTITIDDPLSAEAIAQLQRRRAGFEEILAYKQGRRWQRLTPAVVNDYMREVSGLEVSAKDFRTWHATVLAALALSEDPQAAKRATPTARSRRKQQVAAIKEVAEYLGNTPAVARSSYIDPRVLELHEQGRTIRLRKGASDDPQARQAAAERAVLRLLAPDED</sequence>
<feature type="domain" description="DNA topoisomerase I catalytic core eukaryotic-type" evidence="7">
    <location>
        <begin position="44"/>
        <end position="255"/>
    </location>
</feature>
<comment type="caution">
    <text evidence="9">The sequence shown here is derived from an EMBL/GenBank/DDBJ whole genome shotgun (WGS) entry which is preliminary data.</text>
</comment>
<organism evidence="9 10">
    <name type="scientific">Nocardioides panzhihuensis</name>
    <dbReference type="NCBI Taxonomy" id="860243"/>
    <lineage>
        <taxon>Bacteria</taxon>
        <taxon>Bacillati</taxon>
        <taxon>Actinomycetota</taxon>
        <taxon>Actinomycetes</taxon>
        <taxon>Propionibacteriales</taxon>
        <taxon>Nocardioidaceae</taxon>
        <taxon>Nocardioides</taxon>
    </lineage>
</organism>
<proteinExistence type="inferred from homology"/>
<dbReference type="GO" id="GO:0003677">
    <property type="term" value="F:DNA binding"/>
    <property type="evidence" value="ECO:0007669"/>
    <property type="project" value="UniProtKB-KW"/>
</dbReference>
<evidence type="ECO:0000259" key="7">
    <source>
        <dbReference type="Pfam" id="PF01028"/>
    </source>
</evidence>
<dbReference type="Gene3D" id="3.30.66.10">
    <property type="entry name" value="DNA topoisomerase I domain"/>
    <property type="match status" value="1"/>
</dbReference>
<dbReference type="InterPro" id="IPR049331">
    <property type="entry name" value="Top1B_N_bact"/>
</dbReference>
<evidence type="ECO:0000256" key="2">
    <source>
        <dbReference type="ARBA" id="ARBA00006645"/>
    </source>
</evidence>
<dbReference type="EC" id="5.6.2.1" evidence="3"/>
<name>A0A7Z0ISY8_9ACTN</name>
<dbReference type="GO" id="GO:0003917">
    <property type="term" value="F:DNA topoisomerase type I (single strand cut, ATP-independent) activity"/>
    <property type="evidence" value="ECO:0007669"/>
    <property type="project" value="UniProtKB-EC"/>
</dbReference>
<dbReference type="Proteomes" id="UP000564496">
    <property type="component" value="Unassembled WGS sequence"/>
</dbReference>
<dbReference type="InterPro" id="IPR001631">
    <property type="entry name" value="TopoI"/>
</dbReference>
<dbReference type="EMBL" id="JACBZR010000001">
    <property type="protein sequence ID" value="NYI78604.1"/>
    <property type="molecule type" value="Genomic_DNA"/>
</dbReference>
<dbReference type="InterPro" id="IPR014711">
    <property type="entry name" value="TopoI_cat_a-hlx-sub_euk"/>
</dbReference>
<gene>
    <name evidence="9" type="ORF">BJ988_003252</name>
</gene>
<evidence type="ECO:0000256" key="1">
    <source>
        <dbReference type="ARBA" id="ARBA00000213"/>
    </source>
</evidence>
<keyword evidence="5" id="KW-0238">DNA-binding</keyword>
<dbReference type="GO" id="GO:0006265">
    <property type="term" value="P:DNA topological change"/>
    <property type="evidence" value="ECO:0007669"/>
    <property type="project" value="InterPro"/>
</dbReference>
<dbReference type="PROSITE" id="PS52038">
    <property type="entry name" value="TOPO_IB_2"/>
    <property type="match status" value="1"/>
</dbReference>
<comment type="catalytic activity">
    <reaction evidence="1">
        <text>ATP-independent breakage of single-stranded DNA, followed by passage and rejoining.</text>
        <dbReference type="EC" id="5.6.2.1"/>
    </reaction>
</comment>
<feature type="domain" description="DNA topoisomerase IB N-terminal" evidence="8">
    <location>
        <begin position="2"/>
        <end position="32"/>
    </location>
</feature>
<keyword evidence="6 9" id="KW-0413">Isomerase</keyword>
<dbReference type="InterPro" id="IPR011010">
    <property type="entry name" value="DNA_brk_join_enz"/>
</dbReference>
<dbReference type="Gene3D" id="1.10.132.120">
    <property type="match status" value="1"/>
</dbReference>
<evidence type="ECO:0000256" key="3">
    <source>
        <dbReference type="ARBA" id="ARBA00012891"/>
    </source>
</evidence>
<dbReference type="Gene3D" id="3.90.15.10">
    <property type="entry name" value="Topoisomerase I, Chain A, domain 3"/>
    <property type="match status" value="1"/>
</dbReference>
<keyword evidence="4" id="KW-0799">Topoisomerase</keyword>
<evidence type="ECO:0000256" key="6">
    <source>
        <dbReference type="ARBA" id="ARBA00023235"/>
    </source>
</evidence>
<evidence type="ECO:0000313" key="9">
    <source>
        <dbReference type="EMBL" id="NYI78604.1"/>
    </source>
</evidence>
<evidence type="ECO:0000256" key="4">
    <source>
        <dbReference type="ARBA" id="ARBA00023029"/>
    </source>
</evidence>
<evidence type="ECO:0000256" key="5">
    <source>
        <dbReference type="ARBA" id="ARBA00023125"/>
    </source>
</evidence>
<dbReference type="InterPro" id="IPR035447">
    <property type="entry name" value="DNA_topo_I_N_sf"/>
</dbReference>
<protein>
    <recommendedName>
        <fullName evidence="3">DNA topoisomerase</fullName>
        <ecNumber evidence="3">5.6.2.1</ecNumber>
    </recommendedName>
</protein>
<evidence type="ECO:0000259" key="8">
    <source>
        <dbReference type="Pfam" id="PF21338"/>
    </source>
</evidence>
<accession>A0A7Z0ISY8</accession>
<evidence type="ECO:0000313" key="10">
    <source>
        <dbReference type="Proteomes" id="UP000564496"/>
    </source>
</evidence>
<keyword evidence="10" id="KW-1185">Reference proteome</keyword>
<dbReference type="Pfam" id="PF01028">
    <property type="entry name" value="Topoisom_I"/>
    <property type="match status" value="1"/>
</dbReference>
<dbReference type="SUPFAM" id="SSF55869">
    <property type="entry name" value="DNA topoisomerase I domain"/>
    <property type="match status" value="1"/>
</dbReference>
<comment type="similarity">
    <text evidence="2">Belongs to the type IB topoisomerase family.</text>
</comment>